<protein>
    <submittedName>
        <fullName evidence="2">Uncharacterized protein</fullName>
    </submittedName>
</protein>
<feature type="chain" id="PRO_5012188278" evidence="1">
    <location>
        <begin position="29"/>
        <end position="101"/>
    </location>
</feature>
<feature type="signal peptide" evidence="1">
    <location>
        <begin position="1"/>
        <end position="28"/>
    </location>
</feature>
<keyword evidence="3" id="KW-1185">Reference proteome</keyword>
<accession>A0A1T4NBP3</accession>
<organism evidence="2 3">
    <name type="scientific">Enhydrobacter aerosaccus</name>
    <dbReference type="NCBI Taxonomy" id="225324"/>
    <lineage>
        <taxon>Bacteria</taxon>
        <taxon>Pseudomonadati</taxon>
        <taxon>Pseudomonadota</taxon>
        <taxon>Alphaproteobacteria</taxon>
        <taxon>Hyphomicrobiales</taxon>
        <taxon>Enhydrobacter</taxon>
    </lineage>
</organism>
<sequence>MTIRSISLKAAALAGFAIALGATAPAFAQSTNEKMAECQQLYDAWAKYNGSSKYGNPAAPEVALQDCRKGNYAEGIAYFKDALQRNSIPAPTSETARAGGK</sequence>
<gene>
    <name evidence="2" type="ORF">SAMN02745126_02205</name>
</gene>
<proteinExistence type="predicted"/>
<evidence type="ECO:0000313" key="2">
    <source>
        <dbReference type="EMBL" id="SJZ76503.1"/>
    </source>
</evidence>
<evidence type="ECO:0000313" key="3">
    <source>
        <dbReference type="Proteomes" id="UP000190092"/>
    </source>
</evidence>
<dbReference type="Proteomes" id="UP000190092">
    <property type="component" value="Unassembled WGS sequence"/>
</dbReference>
<keyword evidence="1" id="KW-0732">Signal</keyword>
<reference evidence="3" key="1">
    <citation type="submission" date="2017-02" db="EMBL/GenBank/DDBJ databases">
        <authorList>
            <person name="Varghese N."/>
            <person name="Submissions S."/>
        </authorList>
    </citation>
    <scope>NUCLEOTIDE SEQUENCE [LARGE SCALE GENOMIC DNA]</scope>
    <source>
        <strain evidence="3">ATCC 27094</strain>
    </source>
</reference>
<evidence type="ECO:0000256" key="1">
    <source>
        <dbReference type="SAM" id="SignalP"/>
    </source>
</evidence>
<dbReference type="AlphaFoldDB" id="A0A1T4NBP3"/>
<name>A0A1T4NBP3_9HYPH</name>
<dbReference type="EMBL" id="FUWJ01000002">
    <property type="protein sequence ID" value="SJZ76503.1"/>
    <property type="molecule type" value="Genomic_DNA"/>
</dbReference>